<reference evidence="9" key="1">
    <citation type="submission" date="2014-08" db="EMBL/GenBank/DDBJ databases">
        <authorList>
            <person name="Sharma Rahul"/>
            <person name="Thines Marco"/>
        </authorList>
    </citation>
    <scope>NUCLEOTIDE SEQUENCE</scope>
</reference>
<feature type="region of interest" description="Disordered" evidence="8">
    <location>
        <begin position="36"/>
        <end position="81"/>
    </location>
</feature>
<evidence type="ECO:0000256" key="3">
    <source>
        <dbReference type="ARBA" id="ARBA00011935"/>
    </source>
</evidence>
<dbReference type="PANTHER" id="PTHR12049:SF5">
    <property type="entry name" value="PROTEIN ARGININE METHYLTRANSFERASE NDUFAF7 HOMOLOG, MITOCHONDRIAL"/>
    <property type="match status" value="1"/>
</dbReference>
<dbReference type="PANTHER" id="PTHR12049">
    <property type="entry name" value="PROTEIN ARGININE METHYLTRANSFERASE NDUFAF7, MITOCHONDRIAL"/>
    <property type="match status" value="1"/>
</dbReference>
<dbReference type="InterPro" id="IPR029063">
    <property type="entry name" value="SAM-dependent_MTases_sf"/>
</dbReference>
<dbReference type="AlphaFoldDB" id="A0A0F7SI58"/>
<evidence type="ECO:0000256" key="4">
    <source>
        <dbReference type="ARBA" id="ARBA00022603"/>
    </source>
</evidence>
<evidence type="ECO:0000256" key="5">
    <source>
        <dbReference type="ARBA" id="ARBA00022679"/>
    </source>
</evidence>
<dbReference type="GO" id="GO:0032259">
    <property type="term" value="P:methylation"/>
    <property type="evidence" value="ECO:0007669"/>
    <property type="project" value="UniProtKB-KW"/>
</dbReference>
<organism evidence="9">
    <name type="scientific">Phaffia rhodozyma</name>
    <name type="common">Yeast</name>
    <name type="synonym">Xanthophyllomyces dendrorhous</name>
    <dbReference type="NCBI Taxonomy" id="264483"/>
    <lineage>
        <taxon>Eukaryota</taxon>
        <taxon>Fungi</taxon>
        <taxon>Dikarya</taxon>
        <taxon>Basidiomycota</taxon>
        <taxon>Agaricomycotina</taxon>
        <taxon>Tremellomycetes</taxon>
        <taxon>Cystofilobasidiales</taxon>
        <taxon>Mrakiaceae</taxon>
        <taxon>Phaffia</taxon>
    </lineage>
</organism>
<evidence type="ECO:0000256" key="6">
    <source>
        <dbReference type="ARBA" id="ARBA00023128"/>
    </source>
</evidence>
<name>A0A0F7SI58_PHARH</name>
<comment type="similarity">
    <text evidence="2">Belongs to the NDUFAF7 family.</text>
</comment>
<evidence type="ECO:0000256" key="1">
    <source>
        <dbReference type="ARBA" id="ARBA00004173"/>
    </source>
</evidence>
<evidence type="ECO:0000256" key="8">
    <source>
        <dbReference type="SAM" id="MobiDB-lite"/>
    </source>
</evidence>
<keyword evidence="6" id="KW-0496">Mitochondrion</keyword>
<accession>A0A0F7SI58</accession>
<sequence>MLAVRFHPKHLGALYKPVATAVVKVPNLSSLTFRSISTTPITPSPPPDIPKHNKPDRPGSSDASGSSLSSSSNLVKANDGSVPVVKKIRKRKVDMMPSQRKVDGEDHLYDFNPPNPFFGELDSTLTSHRRVTAKDIAAREEPPTQVKMLVRDYIDDHLYNPQYGYFSSPQLEIFTTATKDGYDFTSFQSSFDFENTVSHRYAEYVQLEREKQKARVSMGEYEDEIGKGGQQLWHTPTELFKPWYGRAIASCLVQDYKLNHFPYHDMIIYEMGAGNGTLMTNILDYIEEVHPDVYERTSYRIIEISKKLADKQKVVARENGHLSKVNIINKSIFDWNERVLEPNYFVAMEVLDNFAHDLIRYDLETGLPVQALVVTDYTGGFHMIYEPVTDPYILQYLHLRALLPQPLCQSPSLPDMYTRFPLLRSIRAGLPFAPNLTKPEYVPTKAMMLMGILRDYFPHHRMLFSDFHKLPDAVEGFNAPVVQTRYNGEMIPVSTIMVRQGFFDIFFPTNFRLFRAMYALIQSLPSLTEPPAHLRFTPLNNPTELSFISSNPTAIPPTFFASNPPVYPGLPIPSPESLVRPVRNGSKIEIYTHEEFLTMFAEDPSRTRVKDGTNVMFKWFENASFIF</sequence>
<keyword evidence="4 9" id="KW-0489">Methyltransferase</keyword>
<evidence type="ECO:0000256" key="2">
    <source>
        <dbReference type="ARBA" id="ARBA00005891"/>
    </source>
</evidence>
<keyword evidence="5 9" id="KW-0808">Transferase</keyword>
<dbReference type="InterPro" id="IPR003788">
    <property type="entry name" value="NDUFAF7"/>
</dbReference>
<dbReference type="InterPro" id="IPR038375">
    <property type="entry name" value="NDUFAF7_sf"/>
</dbReference>
<feature type="compositionally biased region" description="Basic and acidic residues" evidence="8">
    <location>
        <begin position="49"/>
        <end position="59"/>
    </location>
</feature>
<evidence type="ECO:0000256" key="7">
    <source>
        <dbReference type="ARBA" id="ARBA00048612"/>
    </source>
</evidence>
<comment type="catalytic activity">
    <reaction evidence="7">
        <text>L-arginyl-[protein] + 2 S-adenosyl-L-methionine = N(omega),N(omega)'-dimethyl-L-arginyl-[protein] + 2 S-adenosyl-L-homocysteine + 2 H(+)</text>
        <dbReference type="Rhea" id="RHEA:48108"/>
        <dbReference type="Rhea" id="RHEA-COMP:10532"/>
        <dbReference type="Rhea" id="RHEA-COMP:11992"/>
        <dbReference type="ChEBI" id="CHEBI:15378"/>
        <dbReference type="ChEBI" id="CHEBI:29965"/>
        <dbReference type="ChEBI" id="CHEBI:57856"/>
        <dbReference type="ChEBI" id="CHEBI:59789"/>
        <dbReference type="ChEBI" id="CHEBI:88221"/>
        <dbReference type="EC" id="2.1.1.320"/>
    </reaction>
</comment>
<feature type="compositionally biased region" description="Low complexity" evidence="8">
    <location>
        <begin position="60"/>
        <end position="72"/>
    </location>
</feature>
<proteinExistence type="inferred from homology"/>
<dbReference type="EC" id="2.1.1.320" evidence="3"/>
<evidence type="ECO:0000313" key="9">
    <source>
        <dbReference type="EMBL" id="CDZ98080.1"/>
    </source>
</evidence>
<dbReference type="Gene3D" id="3.40.50.12710">
    <property type="match status" value="1"/>
</dbReference>
<dbReference type="GO" id="GO:0035243">
    <property type="term" value="F:protein-arginine omega-N symmetric methyltransferase activity"/>
    <property type="evidence" value="ECO:0007669"/>
    <property type="project" value="UniProtKB-EC"/>
</dbReference>
<dbReference type="EMBL" id="LN483273">
    <property type="protein sequence ID" value="CDZ98080.1"/>
    <property type="molecule type" value="Genomic_DNA"/>
</dbReference>
<dbReference type="SUPFAM" id="SSF53335">
    <property type="entry name" value="S-adenosyl-L-methionine-dependent methyltransferases"/>
    <property type="match status" value="1"/>
</dbReference>
<protein>
    <recommendedName>
        <fullName evidence="3">type II protein arginine methyltransferase</fullName>
        <ecNumber evidence="3">2.1.1.320</ecNumber>
    </recommendedName>
</protein>
<dbReference type="GO" id="GO:0005739">
    <property type="term" value="C:mitochondrion"/>
    <property type="evidence" value="ECO:0007669"/>
    <property type="project" value="UniProtKB-SubCell"/>
</dbReference>
<comment type="subcellular location">
    <subcellularLocation>
        <location evidence="1">Mitochondrion</location>
    </subcellularLocation>
</comment>
<dbReference type="Pfam" id="PF02636">
    <property type="entry name" value="Methyltransf_28"/>
    <property type="match status" value="1"/>
</dbReference>